<keyword evidence="12" id="KW-0732">Signal</keyword>
<feature type="region of interest" description="Disordered" evidence="11">
    <location>
        <begin position="56"/>
        <end position="88"/>
    </location>
</feature>
<keyword evidence="6" id="KW-0223">Dioxygenase</keyword>
<feature type="domain" description="Fe2OG dioxygenase" evidence="13">
    <location>
        <begin position="350"/>
        <end position="455"/>
    </location>
</feature>
<evidence type="ECO:0000256" key="7">
    <source>
        <dbReference type="ARBA" id="ARBA00022989"/>
    </source>
</evidence>
<evidence type="ECO:0000259" key="14">
    <source>
        <dbReference type="PROSITE" id="PS51670"/>
    </source>
</evidence>
<keyword evidence="4" id="KW-0812">Transmembrane</keyword>
<dbReference type="AlphaFoldDB" id="A0AAD3D3X8"/>
<keyword evidence="5" id="KW-0479">Metal-binding</keyword>
<dbReference type="Gene3D" id="2.60.120.620">
    <property type="entry name" value="q2cbj1_9rhob like domain"/>
    <property type="match status" value="1"/>
</dbReference>
<dbReference type="GO" id="GO:0031418">
    <property type="term" value="F:L-ascorbic acid binding"/>
    <property type="evidence" value="ECO:0007669"/>
    <property type="project" value="InterPro"/>
</dbReference>
<keyword evidence="9" id="KW-0408">Iron</keyword>
<reference evidence="15 16" key="1">
    <citation type="journal article" date="2021" name="Sci. Rep.">
        <title>The genome of the diatom Chaetoceros tenuissimus carries an ancient integrated fragment of an extant virus.</title>
        <authorList>
            <person name="Hongo Y."/>
            <person name="Kimura K."/>
            <person name="Takaki Y."/>
            <person name="Yoshida Y."/>
            <person name="Baba S."/>
            <person name="Kobayashi G."/>
            <person name="Nagasaki K."/>
            <person name="Hano T."/>
            <person name="Tomaru Y."/>
        </authorList>
    </citation>
    <scope>NUCLEOTIDE SEQUENCE [LARGE SCALE GENOMIC DNA]</scope>
    <source>
        <strain evidence="15 16">NIES-3715</strain>
    </source>
</reference>
<comment type="subcellular location">
    <subcellularLocation>
        <location evidence="3">Endomembrane system</location>
    </subcellularLocation>
    <subcellularLocation>
        <location evidence="2">Membrane</location>
        <topology evidence="2">Single-pass membrane protein</topology>
    </subcellularLocation>
</comment>
<evidence type="ECO:0000256" key="6">
    <source>
        <dbReference type="ARBA" id="ARBA00022964"/>
    </source>
</evidence>
<evidence type="ECO:0000256" key="9">
    <source>
        <dbReference type="ARBA" id="ARBA00023004"/>
    </source>
</evidence>
<dbReference type="InterPro" id="IPR003582">
    <property type="entry name" value="ShKT_dom"/>
</dbReference>
<keyword evidence="10" id="KW-0472">Membrane</keyword>
<dbReference type="PROSITE" id="PS51471">
    <property type="entry name" value="FE2OG_OXY"/>
    <property type="match status" value="1"/>
</dbReference>
<dbReference type="SMART" id="SM00702">
    <property type="entry name" value="P4Hc"/>
    <property type="match status" value="1"/>
</dbReference>
<gene>
    <name evidence="15" type="ORF">CTEN210_12556</name>
</gene>
<sequence length="467" mass="52775">MKIPITKILASSLLFSSISLHVVAEETEDQVCKAGDETCAPQEAVVDVDSSVNVNSIEIDNGDDDDDSYYEDGDDDDDHYEEEEEEEDSDCVDTHNLCAFWAKEGECQNNPGYMLKSCRKSCNTCNVKVPAGLGSGYGEPQKIEGKEATNLWPRLAKMDKYMSEEVIKPEYDKVRAECKNRNELCLFWAHIGECENNPNFMLINCAPACETCKNIDFNYRCPVDPDEKDVFGPGDLHKMFERIVDEYGDNVTILSKPPTEEGAEFTPWAITVDNFISDEECESLIELGGFLGYERSTDVGKMKFDGTHEAKKSSTRTSENAWCTDECFSHELTQKTLGKIEKLTGVPDANSEYLQLLKYEKGQFYRVHHDYIENDDGRPQGPRILTAFLYLNDVEKGGGTNFPDLDLTVMPKKGRLLLWPSVLNEDPSKKDFTTRHQALDVEEGRKYGANAWLHLRNFKKPHETGCT</sequence>
<dbReference type="GO" id="GO:0004656">
    <property type="term" value="F:procollagen-proline 4-dioxygenase activity"/>
    <property type="evidence" value="ECO:0007669"/>
    <property type="project" value="TreeGrafter"/>
</dbReference>
<evidence type="ECO:0000313" key="15">
    <source>
        <dbReference type="EMBL" id="GFH56080.1"/>
    </source>
</evidence>
<dbReference type="EMBL" id="BLLK01000051">
    <property type="protein sequence ID" value="GFH56080.1"/>
    <property type="molecule type" value="Genomic_DNA"/>
</dbReference>
<keyword evidence="7" id="KW-1133">Transmembrane helix</keyword>
<evidence type="ECO:0000256" key="4">
    <source>
        <dbReference type="ARBA" id="ARBA00022692"/>
    </source>
</evidence>
<dbReference type="Pfam" id="PF01549">
    <property type="entry name" value="ShK"/>
    <property type="match status" value="2"/>
</dbReference>
<evidence type="ECO:0000256" key="11">
    <source>
        <dbReference type="SAM" id="MobiDB-lite"/>
    </source>
</evidence>
<dbReference type="GO" id="GO:0005506">
    <property type="term" value="F:iron ion binding"/>
    <property type="evidence" value="ECO:0007669"/>
    <property type="project" value="InterPro"/>
</dbReference>
<evidence type="ECO:0000313" key="16">
    <source>
        <dbReference type="Proteomes" id="UP001054902"/>
    </source>
</evidence>
<dbReference type="Pfam" id="PF13640">
    <property type="entry name" value="2OG-FeII_Oxy_3"/>
    <property type="match status" value="1"/>
</dbReference>
<feature type="chain" id="PRO_5042241028" evidence="12">
    <location>
        <begin position="25"/>
        <end position="467"/>
    </location>
</feature>
<evidence type="ECO:0000256" key="1">
    <source>
        <dbReference type="ARBA" id="ARBA00001961"/>
    </source>
</evidence>
<comment type="cofactor">
    <cofactor evidence="1">
        <name>L-ascorbate</name>
        <dbReference type="ChEBI" id="CHEBI:38290"/>
    </cofactor>
</comment>
<dbReference type="Proteomes" id="UP001054902">
    <property type="component" value="Unassembled WGS sequence"/>
</dbReference>
<feature type="compositionally biased region" description="Acidic residues" evidence="11">
    <location>
        <begin position="60"/>
        <end position="88"/>
    </location>
</feature>
<name>A0AAD3D3X8_9STRA</name>
<keyword evidence="8" id="KW-0560">Oxidoreductase</keyword>
<dbReference type="GO" id="GO:0016020">
    <property type="term" value="C:membrane"/>
    <property type="evidence" value="ECO:0007669"/>
    <property type="project" value="UniProtKB-SubCell"/>
</dbReference>
<evidence type="ECO:0000259" key="13">
    <source>
        <dbReference type="PROSITE" id="PS51471"/>
    </source>
</evidence>
<evidence type="ECO:0000256" key="10">
    <source>
        <dbReference type="ARBA" id="ARBA00023136"/>
    </source>
</evidence>
<dbReference type="InterPro" id="IPR006620">
    <property type="entry name" value="Pro_4_hyd_alph"/>
</dbReference>
<dbReference type="FunFam" id="2.60.120.620:FF:000031">
    <property type="entry name" value="Predicted protein"/>
    <property type="match status" value="1"/>
</dbReference>
<keyword evidence="16" id="KW-1185">Reference proteome</keyword>
<protein>
    <submittedName>
        <fullName evidence="15">Prolyl 4-hydroxylase</fullName>
    </submittedName>
</protein>
<dbReference type="PANTHER" id="PTHR10869">
    <property type="entry name" value="PROLYL 4-HYDROXYLASE ALPHA SUBUNIT"/>
    <property type="match status" value="1"/>
</dbReference>
<dbReference type="InterPro" id="IPR005123">
    <property type="entry name" value="Oxoglu/Fe-dep_dioxygenase_dom"/>
</dbReference>
<comment type="caution">
    <text evidence="15">The sequence shown here is derived from an EMBL/GenBank/DDBJ whole genome shotgun (WGS) entry which is preliminary data.</text>
</comment>
<dbReference type="InterPro" id="IPR044862">
    <property type="entry name" value="Pro_4_hyd_alph_FE2OG_OXY"/>
</dbReference>
<feature type="domain" description="ShKT" evidence="14">
    <location>
        <begin position="178"/>
        <end position="212"/>
    </location>
</feature>
<organism evidence="15 16">
    <name type="scientific">Chaetoceros tenuissimus</name>
    <dbReference type="NCBI Taxonomy" id="426638"/>
    <lineage>
        <taxon>Eukaryota</taxon>
        <taxon>Sar</taxon>
        <taxon>Stramenopiles</taxon>
        <taxon>Ochrophyta</taxon>
        <taxon>Bacillariophyta</taxon>
        <taxon>Coscinodiscophyceae</taxon>
        <taxon>Chaetocerotophycidae</taxon>
        <taxon>Chaetocerotales</taxon>
        <taxon>Chaetocerotaceae</taxon>
        <taxon>Chaetoceros</taxon>
    </lineage>
</organism>
<dbReference type="PANTHER" id="PTHR10869:SF235">
    <property type="entry name" value="PROCOLLAGEN-PROLINE 4-DIOXYGENASE"/>
    <property type="match status" value="1"/>
</dbReference>
<evidence type="ECO:0000256" key="3">
    <source>
        <dbReference type="ARBA" id="ARBA00004308"/>
    </source>
</evidence>
<dbReference type="PROSITE" id="PS51670">
    <property type="entry name" value="SHKT"/>
    <property type="match status" value="2"/>
</dbReference>
<evidence type="ECO:0000256" key="8">
    <source>
        <dbReference type="ARBA" id="ARBA00023002"/>
    </source>
</evidence>
<dbReference type="SMART" id="SM00254">
    <property type="entry name" value="ShKT"/>
    <property type="match status" value="2"/>
</dbReference>
<evidence type="ECO:0000256" key="5">
    <source>
        <dbReference type="ARBA" id="ARBA00022723"/>
    </source>
</evidence>
<accession>A0AAD3D3X8</accession>
<feature type="signal peptide" evidence="12">
    <location>
        <begin position="1"/>
        <end position="24"/>
    </location>
</feature>
<proteinExistence type="predicted"/>
<dbReference type="InterPro" id="IPR045054">
    <property type="entry name" value="P4HA-like"/>
</dbReference>
<dbReference type="GO" id="GO:0005783">
    <property type="term" value="C:endoplasmic reticulum"/>
    <property type="evidence" value="ECO:0007669"/>
    <property type="project" value="TreeGrafter"/>
</dbReference>
<evidence type="ECO:0000256" key="2">
    <source>
        <dbReference type="ARBA" id="ARBA00004167"/>
    </source>
</evidence>
<evidence type="ECO:0000256" key="12">
    <source>
        <dbReference type="SAM" id="SignalP"/>
    </source>
</evidence>
<feature type="domain" description="ShKT" evidence="14">
    <location>
        <begin position="91"/>
        <end position="125"/>
    </location>
</feature>